<protein>
    <submittedName>
        <fullName evidence="2">Putative ABC transporter substrate binding protein</fullName>
    </submittedName>
</protein>
<dbReference type="PATRIC" id="fig|926550.5.peg.1383"/>
<dbReference type="GO" id="GO:0043190">
    <property type="term" value="C:ATP-binding cassette (ABC) transporter complex"/>
    <property type="evidence" value="ECO:0007669"/>
    <property type="project" value="InterPro"/>
</dbReference>
<dbReference type="SUPFAM" id="SSF53850">
    <property type="entry name" value="Periplasmic binding protein-like II"/>
    <property type="match status" value="1"/>
</dbReference>
<dbReference type="GO" id="GO:1904680">
    <property type="term" value="F:peptide transmembrane transporter activity"/>
    <property type="evidence" value="ECO:0007669"/>
    <property type="project" value="TreeGrafter"/>
</dbReference>
<dbReference type="eggNOG" id="COG0747">
    <property type="taxonomic scope" value="Bacteria"/>
</dbReference>
<keyword evidence="3" id="KW-1185">Reference proteome</keyword>
<dbReference type="PIRSF" id="PIRSF002741">
    <property type="entry name" value="MppA"/>
    <property type="match status" value="1"/>
</dbReference>
<feature type="domain" description="Solute-binding protein family 5" evidence="1">
    <location>
        <begin position="79"/>
        <end position="444"/>
    </location>
</feature>
<dbReference type="Gene3D" id="3.90.76.10">
    <property type="entry name" value="Dipeptide-binding Protein, Domain 1"/>
    <property type="match status" value="1"/>
</dbReference>
<accession>I0I258</accession>
<sequence length="532" mass="57405">MIALLVSACAPAAPGAPSAPEQAGAPAGEAVTRANTLIFAADMTDIITLDPAVAYEFGGILPVGNMYETLLSFSPGETELQPVLAESWEVSQDGDMWKLTFKLDPNAKFASGNPVTADDVVFSWSRAIDINKSPAFLLTDVCQMTKENIRAVDASTVELKIPGEASPSVCLSVLTFTVAAVVEKAAVEPNMGDDMGESWLNDHSAGSGPYVLDRWERNVSVTLNANPNYWGGTAPAMKRVILQNMPEPVNRQAAIETGDADIIQDVGPEQVAALEGNPDVTLVKGLSTLLVYVAVNASMPPFDNPDARQALRYAINYDNIITLLGGNGELVQEIIPIGFAGHTGKNPFKQDLEKAKELFAKAGVAEGTVIPFTVATGTAPGGVEWATIAASIQADLAQIGITLEIQQLQQSELLTKYRAQELPMLLMNWGPDFPDPDGNATPFANYEARSLAWRNNWNDPQAIELSKQAAREIDPAKRVELYAQLVEYVQNNGPYAILYQPTQIFAVRNNVEGFVYDPNDTPSISLWLIRKK</sequence>
<dbReference type="CDD" id="cd08512">
    <property type="entry name" value="PBP2_NikA_DppA_OppA_like_7"/>
    <property type="match status" value="1"/>
</dbReference>
<evidence type="ECO:0000313" key="3">
    <source>
        <dbReference type="Proteomes" id="UP000007880"/>
    </source>
</evidence>
<organism evidence="2 3">
    <name type="scientific">Caldilinea aerophila (strain DSM 14535 / JCM 11387 / NBRC 104270 / STL-6-O1)</name>
    <dbReference type="NCBI Taxonomy" id="926550"/>
    <lineage>
        <taxon>Bacteria</taxon>
        <taxon>Bacillati</taxon>
        <taxon>Chloroflexota</taxon>
        <taxon>Caldilineae</taxon>
        <taxon>Caldilineales</taxon>
        <taxon>Caldilineaceae</taxon>
        <taxon>Caldilinea</taxon>
    </lineage>
</organism>
<dbReference type="Gene3D" id="3.10.105.10">
    <property type="entry name" value="Dipeptide-binding Protein, Domain 3"/>
    <property type="match status" value="1"/>
</dbReference>
<evidence type="ECO:0000313" key="2">
    <source>
        <dbReference type="EMBL" id="BAL99345.1"/>
    </source>
</evidence>
<evidence type="ECO:0000259" key="1">
    <source>
        <dbReference type="Pfam" id="PF00496"/>
    </source>
</evidence>
<dbReference type="STRING" id="926550.CLDAP_13060"/>
<dbReference type="InterPro" id="IPR039424">
    <property type="entry name" value="SBP_5"/>
</dbReference>
<proteinExistence type="predicted"/>
<dbReference type="GO" id="GO:0015833">
    <property type="term" value="P:peptide transport"/>
    <property type="evidence" value="ECO:0007669"/>
    <property type="project" value="TreeGrafter"/>
</dbReference>
<dbReference type="InterPro" id="IPR030678">
    <property type="entry name" value="Peptide/Ni-bd"/>
</dbReference>
<name>I0I258_CALAS</name>
<dbReference type="PANTHER" id="PTHR30290:SF34">
    <property type="entry name" value="ABC TRANSPORTER, PERIPLASMIC OLIGO-PEPTIDE BINDING PROTEIN, PUTATIVE-RELATED"/>
    <property type="match status" value="1"/>
</dbReference>
<dbReference type="InterPro" id="IPR000914">
    <property type="entry name" value="SBP_5_dom"/>
</dbReference>
<dbReference type="HOGENOM" id="CLU_017028_7_2_0"/>
<dbReference type="EMBL" id="AP012337">
    <property type="protein sequence ID" value="BAL99345.1"/>
    <property type="molecule type" value="Genomic_DNA"/>
</dbReference>
<dbReference type="GO" id="GO:0042597">
    <property type="term" value="C:periplasmic space"/>
    <property type="evidence" value="ECO:0007669"/>
    <property type="project" value="UniProtKB-ARBA"/>
</dbReference>
<dbReference type="KEGG" id="cap:CLDAP_13060"/>
<dbReference type="PANTHER" id="PTHR30290">
    <property type="entry name" value="PERIPLASMIC BINDING COMPONENT OF ABC TRANSPORTER"/>
    <property type="match status" value="1"/>
</dbReference>
<dbReference type="Pfam" id="PF00496">
    <property type="entry name" value="SBP_bac_5"/>
    <property type="match status" value="1"/>
</dbReference>
<dbReference type="Proteomes" id="UP000007880">
    <property type="component" value="Chromosome"/>
</dbReference>
<dbReference type="AlphaFoldDB" id="I0I258"/>
<gene>
    <name evidence="2" type="ordered locus">CLDAP_13060</name>
</gene>
<dbReference type="Gene3D" id="3.40.190.10">
    <property type="entry name" value="Periplasmic binding protein-like II"/>
    <property type="match status" value="1"/>
</dbReference>
<reference evidence="2 3" key="1">
    <citation type="submission" date="2012-02" db="EMBL/GenBank/DDBJ databases">
        <title>Complete genome sequence of Caldilinea aerophila DSM 14535 (= NBRC 102666).</title>
        <authorList>
            <person name="Oguchi A."/>
            <person name="Hosoyama A."/>
            <person name="Sekine M."/>
            <person name="Fukai R."/>
            <person name="Kato Y."/>
            <person name="Nakamura S."/>
            <person name="Hanada S."/>
            <person name="Yamazaki S."/>
            <person name="Fujita N."/>
        </authorList>
    </citation>
    <scope>NUCLEOTIDE SEQUENCE [LARGE SCALE GENOMIC DNA]</scope>
    <source>
        <strain evidence="3">DSM 14535 / JCM 11387 / NBRC 104270 / STL-6-O1</strain>
    </source>
</reference>